<dbReference type="Pfam" id="PF02992">
    <property type="entry name" value="Transposase_21"/>
    <property type="match status" value="1"/>
</dbReference>
<evidence type="ECO:0008006" key="6">
    <source>
        <dbReference type="Google" id="ProtNLM"/>
    </source>
</evidence>
<comment type="caution">
    <text evidence="4">The sequence shown here is derived from an EMBL/GenBank/DDBJ whole genome shotgun (WGS) entry which is preliminary data.</text>
</comment>
<evidence type="ECO:0000256" key="1">
    <source>
        <dbReference type="SAM" id="MobiDB-lite"/>
    </source>
</evidence>
<protein>
    <recommendedName>
        <fullName evidence="6">Transposase-associated domain-containing protein</fullName>
    </recommendedName>
</protein>
<dbReference type="Proteomes" id="UP001152523">
    <property type="component" value="Unassembled WGS sequence"/>
</dbReference>
<evidence type="ECO:0000259" key="2">
    <source>
        <dbReference type="Pfam" id="PF13952"/>
    </source>
</evidence>
<feature type="domain" description="Transposase-associated" evidence="3">
    <location>
        <begin position="5"/>
        <end position="78"/>
    </location>
</feature>
<dbReference type="Pfam" id="PF13963">
    <property type="entry name" value="Transpos_assoc"/>
    <property type="match status" value="1"/>
</dbReference>
<gene>
    <name evidence="4" type="ORF">CEPIT_LOCUS15949</name>
</gene>
<dbReference type="EMBL" id="CAMAPF010000114">
    <property type="protein sequence ID" value="CAH9102254.1"/>
    <property type="molecule type" value="Genomic_DNA"/>
</dbReference>
<feature type="compositionally biased region" description="Acidic residues" evidence="1">
    <location>
        <begin position="626"/>
        <end position="646"/>
    </location>
</feature>
<dbReference type="InterPro" id="IPR004242">
    <property type="entry name" value="Transposase_21"/>
</dbReference>
<sequence>MPMDKSWIYIKNRLSEEYWKDLQGFIDYAKDFVNEEGNISCPCKRCLNGKMLPLKDVKRHIFESGFDVTYSHWVFHGEPPEIPPYLNSNVEDEAEDEMAAVLNDIAGETRDHGIRGDTTYNMGDEMPTQFEDLLSELHTELYPGCTKVSSLNFLVKLMHLKVLYKWPNECMDSVLKLLKDDNKLPTSHCESKKKLSKLGLGYEKIHVCKYDCALFWKSNVDLQTCPICNTSRWKNERGKKVPWKVLRYFPFKDRLRRLFVSRNTSKEMTWHQRGKSTDADMMQHPVDGKEWKEFDDNYPDFASEPRNVRLGLSADGFNPFGNMSLSYSMWSVVVVVYNLPPWLCTKDPYKLLTLLIPGPSSPGKDIDVFLRPLIDELKELWSEGMVVHDGATNTRFPGKVLLAFRSSPTFKSYPGCIVNGVKFLTHCRDMNRSTQNSGISVKGSDDEVFYGQLEDIYELSYGGNNSVVLFKCKWYNTSLDRRGKRRGTKEYKNKMSICIKDFWYENEPFILASQAEQVFYVEDLYNGPQWRVVEHFVHRHIWDLPPDQEDNMCIVQDVESSGIELDVEVPNLDSMLWNDTNVSPNVASSDVITLYENLQSGFTINEEDEYDEDGESEFLSYGSGNEYDDDDGNVADDVDDDDDDDESLKYISSDDD</sequence>
<evidence type="ECO:0000313" key="4">
    <source>
        <dbReference type="EMBL" id="CAH9102254.1"/>
    </source>
</evidence>
<reference evidence="4" key="1">
    <citation type="submission" date="2022-07" db="EMBL/GenBank/DDBJ databases">
        <authorList>
            <person name="Macas J."/>
            <person name="Novak P."/>
            <person name="Neumann P."/>
        </authorList>
    </citation>
    <scope>NUCLEOTIDE SEQUENCE</scope>
</reference>
<keyword evidence="5" id="KW-1185">Reference proteome</keyword>
<name>A0AAV0DLW7_9ASTE</name>
<proteinExistence type="predicted"/>
<feature type="domain" description="DUF4216" evidence="2">
    <location>
        <begin position="458"/>
        <end position="533"/>
    </location>
</feature>
<dbReference type="PANTHER" id="PTHR10775">
    <property type="entry name" value="OS08G0208400 PROTEIN"/>
    <property type="match status" value="1"/>
</dbReference>
<dbReference type="AlphaFoldDB" id="A0AAV0DLW7"/>
<dbReference type="InterPro" id="IPR025312">
    <property type="entry name" value="DUF4216"/>
</dbReference>
<evidence type="ECO:0000313" key="5">
    <source>
        <dbReference type="Proteomes" id="UP001152523"/>
    </source>
</evidence>
<evidence type="ECO:0000259" key="3">
    <source>
        <dbReference type="Pfam" id="PF13963"/>
    </source>
</evidence>
<dbReference type="PANTHER" id="PTHR10775:SF185">
    <property type="entry name" value="OS08G0208400 PROTEIN"/>
    <property type="match status" value="1"/>
</dbReference>
<dbReference type="Pfam" id="PF13952">
    <property type="entry name" value="DUF4216"/>
    <property type="match status" value="1"/>
</dbReference>
<accession>A0AAV0DLW7</accession>
<organism evidence="4 5">
    <name type="scientific">Cuscuta epithymum</name>
    <dbReference type="NCBI Taxonomy" id="186058"/>
    <lineage>
        <taxon>Eukaryota</taxon>
        <taxon>Viridiplantae</taxon>
        <taxon>Streptophyta</taxon>
        <taxon>Embryophyta</taxon>
        <taxon>Tracheophyta</taxon>
        <taxon>Spermatophyta</taxon>
        <taxon>Magnoliopsida</taxon>
        <taxon>eudicotyledons</taxon>
        <taxon>Gunneridae</taxon>
        <taxon>Pentapetalae</taxon>
        <taxon>asterids</taxon>
        <taxon>lamiids</taxon>
        <taxon>Solanales</taxon>
        <taxon>Convolvulaceae</taxon>
        <taxon>Cuscuteae</taxon>
        <taxon>Cuscuta</taxon>
        <taxon>Cuscuta subgen. Cuscuta</taxon>
    </lineage>
</organism>
<dbReference type="InterPro" id="IPR029480">
    <property type="entry name" value="Transpos_assoc"/>
</dbReference>
<feature type="region of interest" description="Disordered" evidence="1">
    <location>
        <begin position="608"/>
        <end position="656"/>
    </location>
</feature>